<evidence type="ECO:0000259" key="1">
    <source>
        <dbReference type="Pfam" id="PF07484"/>
    </source>
</evidence>
<accession>A0A1M7MBW1</accession>
<evidence type="ECO:0000313" key="2">
    <source>
        <dbReference type="EMBL" id="SHM88215.1"/>
    </source>
</evidence>
<protein>
    <submittedName>
        <fullName evidence="2">Microcystin-dependent protein</fullName>
    </submittedName>
</protein>
<sequence length="171" mass="17753">MSNPYVGEIRLFAGNFAPAGWMFCEGQLLPISENETLFTLLGTSYGGDGVTTFCLPDLRGRVPVHMGSSYTLAQSGGVEQVTLTVQQIPAHTHGVQATAQRGDPASGVSGSGALANTGGTAVYTLSGGGTVDMASEAIAYSNGQNQPHNNMAPYLCVNFIISLFGVYPSQT</sequence>
<dbReference type="SUPFAM" id="SSF88874">
    <property type="entry name" value="Receptor-binding domain of short tail fibre protein gp12"/>
    <property type="match status" value="1"/>
</dbReference>
<proteinExistence type="predicted"/>
<dbReference type="AlphaFoldDB" id="A0A1M7MBW1"/>
<dbReference type="RefSeq" id="WP_072782925.1">
    <property type="nucleotide sequence ID" value="NZ_FRCX01000003.1"/>
</dbReference>
<evidence type="ECO:0000313" key="3">
    <source>
        <dbReference type="Proteomes" id="UP000184339"/>
    </source>
</evidence>
<dbReference type="OrthoDB" id="8613813at2"/>
<dbReference type="InterPro" id="IPR011083">
    <property type="entry name" value="Phage_tail_collar_dom"/>
</dbReference>
<dbReference type="STRING" id="551987.SAMN05192549_103106"/>
<dbReference type="Proteomes" id="UP000184339">
    <property type="component" value="Unassembled WGS sequence"/>
</dbReference>
<dbReference type="InterPro" id="IPR037053">
    <property type="entry name" value="Phage_tail_collar_dom_sf"/>
</dbReference>
<keyword evidence="3" id="KW-1185">Reference proteome</keyword>
<reference evidence="3" key="1">
    <citation type="submission" date="2016-11" db="EMBL/GenBank/DDBJ databases">
        <authorList>
            <person name="Varghese N."/>
            <person name="Submissions S."/>
        </authorList>
    </citation>
    <scope>NUCLEOTIDE SEQUENCE [LARGE SCALE GENOMIC DNA]</scope>
    <source>
        <strain evidence="3">Sac-22</strain>
    </source>
</reference>
<gene>
    <name evidence="2" type="ORF">SAMN05192549_103106</name>
</gene>
<feature type="domain" description="Phage tail collar" evidence="1">
    <location>
        <begin position="7"/>
        <end position="63"/>
    </location>
</feature>
<organism evidence="2 3">
    <name type="scientific">Duganella sacchari</name>
    <dbReference type="NCBI Taxonomy" id="551987"/>
    <lineage>
        <taxon>Bacteria</taxon>
        <taxon>Pseudomonadati</taxon>
        <taxon>Pseudomonadota</taxon>
        <taxon>Betaproteobacteria</taxon>
        <taxon>Burkholderiales</taxon>
        <taxon>Oxalobacteraceae</taxon>
        <taxon>Telluria group</taxon>
        <taxon>Duganella</taxon>
    </lineage>
</organism>
<dbReference type="Gene3D" id="3.90.1340.10">
    <property type="entry name" value="Phage tail collar domain"/>
    <property type="match status" value="1"/>
</dbReference>
<dbReference type="EMBL" id="FRCX01000003">
    <property type="protein sequence ID" value="SHM88215.1"/>
    <property type="molecule type" value="Genomic_DNA"/>
</dbReference>
<dbReference type="Pfam" id="PF07484">
    <property type="entry name" value="Collar"/>
    <property type="match status" value="1"/>
</dbReference>
<name>A0A1M7MBW1_9BURK</name>